<keyword evidence="1" id="KW-1133">Transmembrane helix</keyword>
<sequence>MSLLVVVFDLFVFTPWVKKWRDNAARIQEVFDTNLFELEWNEIVVGKKPEYELAYEKAKKYGLDAERIVNLKEWYPTVIDKVTSIFGVFFCQRVNIYWDTRMRLRYSLAVRMILVLIELGVMGYGIYTKKDMF</sequence>
<keyword evidence="1" id="KW-0812">Transmembrane</keyword>
<dbReference type="EMBL" id="PGGC01000073">
    <property type="protein sequence ID" value="PJG59246.1"/>
    <property type="molecule type" value="Genomic_DNA"/>
</dbReference>
<comment type="caution">
    <text evidence="2">The sequence shown here is derived from an EMBL/GenBank/DDBJ whole genome shotgun (WGS) entry which is preliminary data.</text>
</comment>
<dbReference type="AlphaFoldDB" id="A0A2H9U5B3"/>
<keyword evidence="3" id="KW-1185">Reference proteome</keyword>
<dbReference type="Pfam" id="PF18159">
    <property type="entry name" value="S_4TM"/>
    <property type="match status" value="1"/>
</dbReference>
<accession>A0A2H9U5B3</accession>
<organism evidence="2 3">
    <name type="scientific">Aeromonas cavernicola</name>
    <dbReference type="NCBI Taxonomy" id="1006623"/>
    <lineage>
        <taxon>Bacteria</taxon>
        <taxon>Pseudomonadati</taxon>
        <taxon>Pseudomonadota</taxon>
        <taxon>Gammaproteobacteria</taxon>
        <taxon>Aeromonadales</taxon>
        <taxon>Aeromonadaceae</taxon>
        <taxon>Aeromonas</taxon>
    </lineage>
</organism>
<evidence type="ECO:0000313" key="2">
    <source>
        <dbReference type="EMBL" id="PJG59246.1"/>
    </source>
</evidence>
<proteinExistence type="predicted"/>
<dbReference type="Proteomes" id="UP000235861">
    <property type="component" value="Unassembled WGS sequence"/>
</dbReference>
<name>A0A2H9U5B3_9GAMM</name>
<reference evidence="2 3" key="1">
    <citation type="submission" date="2017-11" db="EMBL/GenBank/DDBJ databases">
        <title>Draft genome sequence of environmental isolate Aeromonas cavernicola sp. nov. MDC 2508.</title>
        <authorList>
            <person name="Colston S.M."/>
            <person name="Navarro A."/>
            <person name="Martinez-Murcia A.J."/>
            <person name="Graf J."/>
        </authorList>
    </citation>
    <scope>NUCLEOTIDE SEQUENCE [LARGE SCALE GENOMIC DNA]</scope>
    <source>
        <strain evidence="2 3">MDC 2508</strain>
    </source>
</reference>
<feature type="transmembrane region" description="Helical" evidence="1">
    <location>
        <begin position="108"/>
        <end position="127"/>
    </location>
</feature>
<evidence type="ECO:0000256" key="1">
    <source>
        <dbReference type="SAM" id="Phobius"/>
    </source>
</evidence>
<dbReference type="InterPro" id="IPR049920">
    <property type="entry name" value="IK1_05631-like"/>
</dbReference>
<keyword evidence="1" id="KW-0472">Membrane</keyword>
<evidence type="ECO:0000313" key="3">
    <source>
        <dbReference type="Proteomes" id="UP000235861"/>
    </source>
</evidence>
<protein>
    <submittedName>
        <fullName evidence="2">Uncharacterized protein</fullName>
    </submittedName>
</protein>
<gene>
    <name evidence="2" type="ORF">CUC53_08045</name>
</gene>